<dbReference type="SUPFAM" id="SSF52058">
    <property type="entry name" value="L domain-like"/>
    <property type="match status" value="1"/>
</dbReference>
<proteinExistence type="predicted"/>
<dbReference type="PANTHER" id="PTHR45752">
    <property type="entry name" value="LEUCINE-RICH REPEAT-CONTAINING"/>
    <property type="match status" value="1"/>
</dbReference>
<organism evidence="3 4">
    <name type="scientific">Vitis vinifera</name>
    <name type="common">Grape</name>
    <dbReference type="NCBI Taxonomy" id="29760"/>
    <lineage>
        <taxon>Eukaryota</taxon>
        <taxon>Viridiplantae</taxon>
        <taxon>Streptophyta</taxon>
        <taxon>Embryophyta</taxon>
        <taxon>Tracheophyta</taxon>
        <taxon>Spermatophyta</taxon>
        <taxon>Magnoliopsida</taxon>
        <taxon>eudicotyledons</taxon>
        <taxon>Gunneridae</taxon>
        <taxon>Pentapetalae</taxon>
        <taxon>rosids</taxon>
        <taxon>Vitales</taxon>
        <taxon>Vitaceae</taxon>
        <taxon>Viteae</taxon>
        <taxon>Vitis</taxon>
    </lineage>
</organism>
<keyword evidence="4" id="KW-1185">Reference proteome</keyword>
<dbReference type="Gene3D" id="3.80.10.10">
    <property type="entry name" value="Ribonuclease Inhibitor"/>
    <property type="match status" value="1"/>
</dbReference>
<evidence type="ECO:0000256" key="1">
    <source>
        <dbReference type="ARBA" id="ARBA00022737"/>
    </source>
</evidence>
<evidence type="ECO:0000259" key="2">
    <source>
        <dbReference type="Pfam" id="PF23598"/>
    </source>
</evidence>
<reference evidence="4" key="1">
    <citation type="journal article" date="2007" name="Nature">
        <title>The grapevine genome sequence suggests ancestral hexaploidization in major angiosperm phyla.</title>
        <authorList>
            <consortium name="The French-Italian Public Consortium for Grapevine Genome Characterization."/>
            <person name="Jaillon O."/>
            <person name="Aury J.-M."/>
            <person name="Noel B."/>
            <person name="Policriti A."/>
            <person name="Clepet C."/>
            <person name="Casagrande A."/>
            <person name="Choisne N."/>
            <person name="Aubourg S."/>
            <person name="Vitulo N."/>
            <person name="Jubin C."/>
            <person name="Vezzi A."/>
            <person name="Legeai F."/>
            <person name="Hugueney P."/>
            <person name="Dasilva C."/>
            <person name="Horner D."/>
            <person name="Mica E."/>
            <person name="Jublot D."/>
            <person name="Poulain J."/>
            <person name="Bruyere C."/>
            <person name="Billault A."/>
            <person name="Segurens B."/>
            <person name="Gouyvenoux M."/>
            <person name="Ugarte E."/>
            <person name="Cattonaro F."/>
            <person name="Anthouard V."/>
            <person name="Vico V."/>
            <person name="Del Fabbro C."/>
            <person name="Alaux M."/>
            <person name="Di Gaspero G."/>
            <person name="Dumas V."/>
            <person name="Felice N."/>
            <person name="Paillard S."/>
            <person name="Juman I."/>
            <person name="Moroldo M."/>
            <person name="Scalabrin S."/>
            <person name="Canaguier A."/>
            <person name="Le Clainche I."/>
            <person name="Malacrida G."/>
            <person name="Durand E."/>
            <person name="Pesole G."/>
            <person name="Laucou V."/>
            <person name="Chatelet P."/>
            <person name="Merdinoglu D."/>
            <person name="Delledonne M."/>
            <person name="Pezzotti M."/>
            <person name="Lecharny A."/>
            <person name="Scarpelli C."/>
            <person name="Artiguenave F."/>
            <person name="Pe M.E."/>
            <person name="Valle G."/>
            <person name="Morgante M."/>
            <person name="Caboche M."/>
            <person name="Adam-Blondon A.-F."/>
            <person name="Weissenbach J."/>
            <person name="Quetier F."/>
            <person name="Wincker P."/>
        </authorList>
    </citation>
    <scope>NUCLEOTIDE SEQUENCE [LARGE SCALE GENOMIC DNA]</scope>
    <source>
        <strain evidence="4">cv. Pinot noir / PN40024</strain>
    </source>
</reference>
<feature type="domain" description="Disease resistance R13L4/SHOC-2-like LRR" evidence="2">
    <location>
        <begin position="3"/>
        <end position="76"/>
    </location>
</feature>
<dbReference type="InterPro" id="IPR050715">
    <property type="entry name" value="LRR-SigEffector_domain"/>
</dbReference>
<sequence length="179" mass="20280">MEHLYNLRLSGMVITELPSSIERLTNLADLELTNCENLVTLPNSIGNLTGLVTLRVRNCSKLHKLPDNLRSLQHCNLMEGAIPNDLWRLSSLEFLDVSENHIHRIPAGSIQLSNLTELHMNHCLMLEEIHKLPSSLRVIEAHGCPCLETLLSDPTHLFWSYLLNCFKSQTEEAVEYQSG</sequence>
<dbReference type="InterPro" id="IPR032675">
    <property type="entry name" value="LRR_dom_sf"/>
</dbReference>
<dbReference type="Pfam" id="PF23598">
    <property type="entry name" value="LRR_14"/>
    <property type="match status" value="1"/>
</dbReference>
<dbReference type="Proteomes" id="UP000009183">
    <property type="component" value="Chromosome 15"/>
</dbReference>
<name>F6I5B5_VITVI</name>
<dbReference type="InParanoid" id="F6I5B5"/>
<accession>F6I5B5</accession>
<dbReference type="OrthoDB" id="1751395at2759"/>
<keyword evidence="1" id="KW-0677">Repeat</keyword>
<protein>
    <recommendedName>
        <fullName evidence="2">Disease resistance R13L4/SHOC-2-like LRR domain-containing protein</fullName>
    </recommendedName>
</protein>
<evidence type="ECO:0000313" key="3">
    <source>
        <dbReference type="EMBL" id="CCB62133.1"/>
    </source>
</evidence>
<dbReference type="InterPro" id="IPR055414">
    <property type="entry name" value="LRR_R13L4/SHOC2-like"/>
</dbReference>
<gene>
    <name evidence="3" type="ordered locus">VIT_15s0024g01720</name>
</gene>
<dbReference type="STRING" id="29760.F6I5B5"/>
<dbReference type="EMBL" id="FN596748">
    <property type="protein sequence ID" value="CCB62133.1"/>
    <property type="molecule type" value="Genomic_DNA"/>
</dbReference>
<dbReference type="PaxDb" id="29760-VIT_15s0024g01720.t01"/>
<dbReference type="HOGENOM" id="CLU_1463765_0_0_1"/>
<evidence type="ECO:0000313" key="4">
    <source>
        <dbReference type="Proteomes" id="UP000009183"/>
    </source>
</evidence>
<dbReference type="PANTHER" id="PTHR45752:SF195">
    <property type="entry name" value="LEUCINE-RICH REPEAT (LRR) FAMILY PROTEIN-RELATED"/>
    <property type="match status" value="1"/>
</dbReference>
<dbReference type="AlphaFoldDB" id="F6I5B5"/>